<dbReference type="InterPro" id="IPR029044">
    <property type="entry name" value="Nucleotide-diphossugar_trans"/>
</dbReference>
<dbReference type="STRING" id="40754.THII_3916"/>
<dbReference type="GO" id="GO:0016757">
    <property type="term" value="F:glycosyltransferase activity"/>
    <property type="evidence" value="ECO:0007669"/>
    <property type="project" value="UniProtKB-KW"/>
</dbReference>
<proteinExistence type="inferred from homology"/>
<evidence type="ECO:0000256" key="3">
    <source>
        <dbReference type="ARBA" id="ARBA00022679"/>
    </source>
</evidence>
<keyword evidence="2" id="KW-0328">Glycosyltransferase</keyword>
<organism evidence="5 6">
    <name type="scientific">Thioploca ingrica</name>
    <dbReference type="NCBI Taxonomy" id="40754"/>
    <lineage>
        <taxon>Bacteria</taxon>
        <taxon>Pseudomonadati</taxon>
        <taxon>Pseudomonadota</taxon>
        <taxon>Gammaproteobacteria</taxon>
        <taxon>Thiotrichales</taxon>
        <taxon>Thiotrichaceae</taxon>
        <taxon>Thioploca</taxon>
    </lineage>
</organism>
<dbReference type="OrthoDB" id="9777346at2"/>
<evidence type="ECO:0000259" key="4">
    <source>
        <dbReference type="Pfam" id="PF00535"/>
    </source>
</evidence>
<evidence type="ECO:0000313" key="5">
    <source>
        <dbReference type="EMBL" id="BAP58213.1"/>
    </source>
</evidence>
<evidence type="ECO:0000256" key="1">
    <source>
        <dbReference type="ARBA" id="ARBA00006739"/>
    </source>
</evidence>
<dbReference type="CDD" id="cd00761">
    <property type="entry name" value="Glyco_tranf_GTA_type"/>
    <property type="match status" value="1"/>
</dbReference>
<feature type="domain" description="Glycosyltransferase 2-like" evidence="4">
    <location>
        <begin position="12"/>
        <end position="129"/>
    </location>
</feature>
<dbReference type="Proteomes" id="UP000031623">
    <property type="component" value="Chromosome"/>
</dbReference>
<dbReference type="AlphaFoldDB" id="A0A090AIH8"/>
<name>A0A090AIH8_9GAMM</name>
<dbReference type="KEGG" id="tig:THII_3916"/>
<sequence>MSLVTNTLSWALVIPTYQRQTILLRCLSCAAQQTLPPQEIIVIDASPDWEATYHQVMQTLANQHSSIDWKYLPANRLSSAAQRNQGINLATADIVFLIDDDSLMYPECAQEVIRLYAQDTQHQVAGIMPKLEALPPDSQEQSGAVNNNPISFRSKLANGIKIFQAKLRYFAKQLIKDDDIFIPYDFAFPKYTLPETLKDMDTHPVPMIHGARMSYRREILTQVRFEETLECYAVNEDNDVCYRASRLGMLLHALQARICHLQTPEGRLTRFTTTALWGLNQAVLHRFHSADLQRFNQRFRQLLWQRLWTQALKDILDRRWTLPSARGIGFVLRHYQAILAMTPAALRTEYPAFQQQLISRDPQNRRDKQPK</sequence>
<dbReference type="Gene3D" id="3.90.550.10">
    <property type="entry name" value="Spore Coat Polysaccharide Biosynthesis Protein SpsA, Chain A"/>
    <property type="match status" value="1"/>
</dbReference>
<accession>A0A090AIH8</accession>
<comment type="similarity">
    <text evidence="1">Belongs to the glycosyltransferase 2 family.</text>
</comment>
<evidence type="ECO:0000313" key="6">
    <source>
        <dbReference type="Proteomes" id="UP000031623"/>
    </source>
</evidence>
<dbReference type="SUPFAM" id="SSF53448">
    <property type="entry name" value="Nucleotide-diphospho-sugar transferases"/>
    <property type="match status" value="1"/>
</dbReference>
<dbReference type="InterPro" id="IPR001173">
    <property type="entry name" value="Glyco_trans_2-like"/>
</dbReference>
<protein>
    <submittedName>
        <fullName evidence="5">Glycosyl transferase, family 2</fullName>
    </submittedName>
</protein>
<keyword evidence="6" id="KW-1185">Reference proteome</keyword>
<dbReference type="HOGENOM" id="CLU_745839_0_0_6"/>
<dbReference type="PANTHER" id="PTHR43179:SF12">
    <property type="entry name" value="GALACTOFURANOSYLTRANSFERASE GLFT2"/>
    <property type="match status" value="1"/>
</dbReference>
<dbReference type="EMBL" id="AP014633">
    <property type="protein sequence ID" value="BAP58213.1"/>
    <property type="molecule type" value="Genomic_DNA"/>
</dbReference>
<reference evidence="5 6" key="1">
    <citation type="journal article" date="2014" name="ISME J.">
        <title>Ecophysiology of Thioploca ingrica as revealed by the complete genome sequence supplemented with proteomic evidence.</title>
        <authorList>
            <person name="Kojima H."/>
            <person name="Ogura Y."/>
            <person name="Yamamoto N."/>
            <person name="Togashi T."/>
            <person name="Mori H."/>
            <person name="Watanabe T."/>
            <person name="Nemoto F."/>
            <person name="Kurokawa K."/>
            <person name="Hayashi T."/>
            <person name="Fukui M."/>
        </authorList>
    </citation>
    <scope>NUCLEOTIDE SEQUENCE [LARGE SCALE GENOMIC DNA]</scope>
</reference>
<evidence type="ECO:0000256" key="2">
    <source>
        <dbReference type="ARBA" id="ARBA00022676"/>
    </source>
</evidence>
<gene>
    <name evidence="5" type="ORF">THII_3916</name>
</gene>
<dbReference type="PANTHER" id="PTHR43179">
    <property type="entry name" value="RHAMNOSYLTRANSFERASE WBBL"/>
    <property type="match status" value="1"/>
</dbReference>
<dbReference type="Pfam" id="PF00535">
    <property type="entry name" value="Glycos_transf_2"/>
    <property type="match status" value="1"/>
</dbReference>
<keyword evidence="3 5" id="KW-0808">Transferase</keyword>